<dbReference type="OMA" id="PQWIEDE"/>
<comment type="similarity">
    <text evidence="1 6">Belongs to the glycosyl hydrolase 1 family.</text>
</comment>
<dbReference type="InParanoid" id="T1HSG5"/>
<proteinExistence type="inferred from homology"/>
<comment type="subunit">
    <text evidence="2">Homodimer.</text>
</comment>
<evidence type="ECO:0000313" key="8">
    <source>
        <dbReference type="Proteomes" id="UP000015103"/>
    </source>
</evidence>
<dbReference type="Pfam" id="PF00232">
    <property type="entry name" value="Glyco_hydro_1"/>
    <property type="match status" value="1"/>
</dbReference>
<keyword evidence="8" id="KW-1185">Reference proteome</keyword>
<protein>
    <recommendedName>
        <fullName evidence="9">Beta-glucosidase</fullName>
    </recommendedName>
</protein>
<evidence type="ECO:0000256" key="6">
    <source>
        <dbReference type="RuleBase" id="RU003690"/>
    </source>
</evidence>
<dbReference type="Proteomes" id="UP000015103">
    <property type="component" value="Unassembled WGS sequence"/>
</dbReference>
<evidence type="ECO:0000256" key="5">
    <source>
        <dbReference type="ARBA" id="ARBA00023295"/>
    </source>
</evidence>
<evidence type="ECO:0000256" key="3">
    <source>
        <dbReference type="ARBA" id="ARBA00022801"/>
    </source>
</evidence>
<dbReference type="AlphaFoldDB" id="T1HSG5"/>
<dbReference type="EMBL" id="ACPB03024109">
    <property type="status" value="NOT_ANNOTATED_CDS"/>
    <property type="molecule type" value="Genomic_DNA"/>
</dbReference>
<sequence length="451" mass="51341">GTGSSAYQIEGAWNRDGKSPHIWDTFTHEYPEQITDRSNADSACKFYDKYKEDIQLVHDLSVIYCSISISWTRILPDGTCNNIECRGVEFYHNLIDEILSKGIQPMVTINHFDLPQALQNNGGWLNSTIIQTFTDYADLLFRFYGNKVKMWITINEPIVVQSGYSSSGFAPSIPSGHGVNSYIVGHNMLLAHASVYRLYQRKYKATQKGIISISSKGLYCYPESNKDEDIKAAERFLQFFTGWFAHPIYSKEGDYPAVMKENIDHNSVLEGRNKSRLPRFSKDEIEFVKGTSDFFAINYYTSSTCKAGHSGEDPSWQRDIGAISDCDIACPVEGKYIKPEGLTAMLNWVKEEYNNPLVYITENGYASDHDRNDESRIKYIEEHLAAILKSIQEGVKVGAYLEWSLLDSFELTNGYSIGFGLIQVNMSDPERTRTMKKSAYYYKSLIENHKC</sequence>
<dbReference type="InterPro" id="IPR017853">
    <property type="entry name" value="GH"/>
</dbReference>
<dbReference type="FunFam" id="3.20.20.80:FF:000013">
    <property type="entry name" value="lactase-phlorizin hydrolase"/>
    <property type="match status" value="1"/>
</dbReference>
<dbReference type="InterPro" id="IPR001360">
    <property type="entry name" value="Glyco_hydro_1"/>
</dbReference>
<evidence type="ECO:0008006" key="9">
    <source>
        <dbReference type="Google" id="ProtNLM"/>
    </source>
</evidence>
<dbReference type="PANTHER" id="PTHR10353:SF36">
    <property type="entry name" value="LP05116P"/>
    <property type="match status" value="1"/>
</dbReference>
<organism evidence="7 8">
    <name type="scientific">Rhodnius prolixus</name>
    <name type="common">Triatomid bug</name>
    <dbReference type="NCBI Taxonomy" id="13249"/>
    <lineage>
        <taxon>Eukaryota</taxon>
        <taxon>Metazoa</taxon>
        <taxon>Ecdysozoa</taxon>
        <taxon>Arthropoda</taxon>
        <taxon>Hexapoda</taxon>
        <taxon>Insecta</taxon>
        <taxon>Pterygota</taxon>
        <taxon>Neoptera</taxon>
        <taxon>Paraneoptera</taxon>
        <taxon>Hemiptera</taxon>
        <taxon>Heteroptera</taxon>
        <taxon>Panheteroptera</taxon>
        <taxon>Cimicomorpha</taxon>
        <taxon>Reduviidae</taxon>
        <taxon>Triatominae</taxon>
        <taxon>Rhodnius</taxon>
    </lineage>
</organism>
<reference evidence="7" key="1">
    <citation type="submission" date="2015-05" db="UniProtKB">
        <authorList>
            <consortium name="EnsemblMetazoa"/>
        </authorList>
    </citation>
    <scope>IDENTIFICATION</scope>
</reference>
<evidence type="ECO:0000256" key="2">
    <source>
        <dbReference type="ARBA" id="ARBA00011738"/>
    </source>
</evidence>
<dbReference type="PANTHER" id="PTHR10353">
    <property type="entry name" value="GLYCOSYL HYDROLASE"/>
    <property type="match status" value="1"/>
</dbReference>
<dbReference type="HOGENOM" id="CLU_001859_1_3_1"/>
<dbReference type="VEuPathDB" id="VectorBase:RPRC006985"/>
<keyword evidence="4" id="KW-0325">Glycoprotein</keyword>
<dbReference type="STRING" id="13249.T1HSG5"/>
<dbReference type="GO" id="GO:0005975">
    <property type="term" value="P:carbohydrate metabolic process"/>
    <property type="evidence" value="ECO:0007669"/>
    <property type="project" value="InterPro"/>
</dbReference>
<dbReference type="GO" id="GO:0008422">
    <property type="term" value="F:beta-glucosidase activity"/>
    <property type="evidence" value="ECO:0007669"/>
    <property type="project" value="TreeGrafter"/>
</dbReference>
<name>T1HSG5_RHOPR</name>
<dbReference type="SUPFAM" id="SSF51445">
    <property type="entry name" value="(Trans)glycosidases"/>
    <property type="match status" value="1"/>
</dbReference>
<dbReference type="PRINTS" id="PR00131">
    <property type="entry name" value="GLHYDRLASE1"/>
</dbReference>
<keyword evidence="3" id="KW-0378">Hydrolase</keyword>
<dbReference type="eggNOG" id="KOG0626">
    <property type="taxonomic scope" value="Eukaryota"/>
</dbReference>
<dbReference type="EnsemblMetazoa" id="RPRC006985-RA">
    <property type="protein sequence ID" value="RPRC006985-PA"/>
    <property type="gene ID" value="RPRC006985"/>
</dbReference>
<evidence type="ECO:0000313" key="7">
    <source>
        <dbReference type="EnsemblMetazoa" id="RPRC006985-PA"/>
    </source>
</evidence>
<evidence type="ECO:0000256" key="1">
    <source>
        <dbReference type="ARBA" id="ARBA00010838"/>
    </source>
</evidence>
<dbReference type="Gene3D" id="3.20.20.80">
    <property type="entry name" value="Glycosidases"/>
    <property type="match status" value="1"/>
</dbReference>
<keyword evidence="5" id="KW-0326">Glycosidase</keyword>
<accession>T1HSG5</accession>
<evidence type="ECO:0000256" key="4">
    <source>
        <dbReference type="ARBA" id="ARBA00023180"/>
    </source>
</evidence>